<name>A0A1E1LZL1_RHYSE</name>
<proteinExistence type="predicted"/>
<evidence type="ECO:0000256" key="1">
    <source>
        <dbReference type="SAM" id="MobiDB-lite"/>
    </source>
</evidence>
<protein>
    <submittedName>
        <fullName evidence="2">Uncharacterized protein</fullName>
    </submittedName>
</protein>
<accession>A0A1E1LZL1</accession>
<evidence type="ECO:0000313" key="2">
    <source>
        <dbReference type="EMBL" id="CZT42290.1"/>
    </source>
</evidence>
<keyword evidence="3" id="KW-1185">Reference proteome</keyword>
<dbReference type="Proteomes" id="UP000177625">
    <property type="component" value="Unassembled WGS sequence"/>
</dbReference>
<evidence type="ECO:0000313" key="3">
    <source>
        <dbReference type="Proteomes" id="UP000177625"/>
    </source>
</evidence>
<dbReference type="AlphaFoldDB" id="A0A1E1LZL1"/>
<sequence>MPACLPALSINTTTTTSTNDRQQVSARTLLDQPALQVWKRRARGWQKSLGERNYQMKKLPGLETMGTYSVLSYSLEDTADNLGRGIRRFAQLQYQ</sequence>
<organism evidence="2 3">
    <name type="scientific">Rhynchosporium secalis</name>
    <name type="common">Barley scald fungus</name>
    <dbReference type="NCBI Taxonomy" id="38038"/>
    <lineage>
        <taxon>Eukaryota</taxon>
        <taxon>Fungi</taxon>
        <taxon>Dikarya</taxon>
        <taxon>Ascomycota</taxon>
        <taxon>Pezizomycotina</taxon>
        <taxon>Leotiomycetes</taxon>
        <taxon>Helotiales</taxon>
        <taxon>Ploettnerulaceae</taxon>
        <taxon>Rhynchosporium</taxon>
    </lineage>
</organism>
<gene>
    <name evidence="2" type="ORF">RSE6_02152</name>
</gene>
<reference evidence="3" key="1">
    <citation type="submission" date="2016-03" db="EMBL/GenBank/DDBJ databases">
        <authorList>
            <person name="Guldener U."/>
        </authorList>
    </citation>
    <scope>NUCLEOTIDE SEQUENCE [LARGE SCALE GENOMIC DNA]</scope>
</reference>
<feature type="region of interest" description="Disordered" evidence="1">
    <location>
        <begin position="1"/>
        <end position="23"/>
    </location>
</feature>
<dbReference type="EMBL" id="FJVC01000083">
    <property type="protein sequence ID" value="CZT42290.1"/>
    <property type="molecule type" value="Genomic_DNA"/>
</dbReference>